<dbReference type="EMBL" id="KY290198">
    <property type="protein sequence ID" value="QFV66894.1"/>
    <property type="molecule type" value="Genomic_DNA"/>
</dbReference>
<dbReference type="EMBL" id="KY290198">
    <property type="protein sequence ID" value="QFV66883.1"/>
    <property type="molecule type" value="Genomic_DNA"/>
</dbReference>
<name>A0A5P9SA49_9BETA</name>
<proteinExistence type="predicted"/>
<reference evidence="1" key="1">
    <citation type="journal article" date="2018" name="BMC Genomics">
        <title>Comparative genomic, transcriptomic, and proteomic reannotation of human herpesvirus 6.</title>
        <authorList>
            <person name="Greninger A.L."/>
            <person name="Knudsen G.M."/>
            <person name="Roychoudhury P."/>
            <person name="Hanson D.J."/>
            <person name="Sedlak R.H."/>
            <person name="Xie H."/>
            <person name="Guan J."/>
            <person name="Nguyen T."/>
            <person name="Peddu V."/>
            <person name="Boeckh M."/>
            <person name="Huang M.L."/>
            <person name="Cook L."/>
            <person name="Depledge D.P."/>
            <person name="Zerr D.M."/>
            <person name="Koelle D.M."/>
            <person name="Gantt S."/>
            <person name="Yoshikawa T."/>
            <person name="Caserta M."/>
            <person name="Hill J.A."/>
            <person name="Jerome K.R."/>
        </authorList>
    </citation>
    <scope>NUCLEOTIDE SEQUENCE</scope>
    <source>
        <strain evidence="1">NY-275</strain>
    </source>
</reference>
<organism evidence="1">
    <name type="scientific">Human betaherpesvirus 6</name>
    <dbReference type="NCBI Taxonomy" id="10368"/>
    <lineage>
        <taxon>Viruses</taxon>
        <taxon>Duplodnaviria</taxon>
        <taxon>Heunggongvirae</taxon>
        <taxon>Peploviricota</taxon>
        <taxon>Herviviricetes</taxon>
        <taxon>Herpesvirales</taxon>
        <taxon>Orthoherpesviridae</taxon>
        <taxon>Betaherpesvirinae</taxon>
        <taxon>Roseolovirus</taxon>
    </lineage>
</organism>
<evidence type="ECO:0000313" key="1">
    <source>
        <dbReference type="EMBL" id="QFV66883.1"/>
    </source>
</evidence>
<sequence length="102" mass="11068">MFPPPPRVSVLVFRYSRFDGLRTLYFSAPDVTLFCPHSPPANVFGGFRRTLHPLALHPLALHPLALHPLALHPLALRPTSLPAARPCAHSVVGRGGAHSPQS</sequence>
<protein>
    <submittedName>
        <fullName evidence="1">Uncharacterized protein</fullName>
    </submittedName>
</protein>
<accession>A0A5P9SA49</accession>